<organism evidence="2 3">
    <name type="scientific">Gibberella intermedia</name>
    <name type="common">Bulb rot disease fungus</name>
    <name type="synonym">Fusarium proliferatum</name>
    <dbReference type="NCBI Taxonomy" id="948311"/>
    <lineage>
        <taxon>Eukaryota</taxon>
        <taxon>Fungi</taxon>
        <taxon>Dikarya</taxon>
        <taxon>Ascomycota</taxon>
        <taxon>Pezizomycotina</taxon>
        <taxon>Sordariomycetes</taxon>
        <taxon>Hypocreomycetidae</taxon>
        <taxon>Hypocreales</taxon>
        <taxon>Nectriaceae</taxon>
        <taxon>Fusarium</taxon>
        <taxon>Fusarium fujikuroi species complex</taxon>
    </lineage>
</organism>
<sequence>MDPSDVVCIAVGHESFSRELWLNVRDCEIFGDFHGGDMLDAVPVEQFFDRLKEQYETLKLTTGRCRITIEAEKVPEHGGRIIKEEVTEQTEEWETDLDVQYVRQIYRDHGWPGSSDMETASGAIDKWLEPLGGGEGPRGLAWQQSPSDWDETRWT</sequence>
<gene>
    <name evidence="2" type="ORF">BFJ72_g170</name>
</gene>
<dbReference type="Proteomes" id="UP000283569">
    <property type="component" value="Unassembled WGS sequence"/>
</dbReference>
<dbReference type="EMBL" id="MRDB01000001">
    <property type="protein sequence ID" value="RKL50717.1"/>
    <property type="molecule type" value="Genomic_DNA"/>
</dbReference>
<comment type="caution">
    <text evidence="2">The sequence shown here is derived from an EMBL/GenBank/DDBJ whole genome shotgun (WGS) entry which is preliminary data.</text>
</comment>
<reference evidence="2 3" key="1">
    <citation type="journal article" date="2018" name="Sci. Rep.">
        <title>Characterisation of pathogen-specific regions and novel effector candidates in Fusarium oxysporum f. sp. cepae.</title>
        <authorList>
            <person name="Armitage A.D."/>
            <person name="Taylor A."/>
            <person name="Sobczyk M.K."/>
            <person name="Baxter L."/>
            <person name="Greenfield B.P."/>
            <person name="Bates H.J."/>
            <person name="Wilson F."/>
            <person name="Jackson A.C."/>
            <person name="Ott S."/>
            <person name="Harrison R.J."/>
            <person name="Clarkson J.P."/>
        </authorList>
    </citation>
    <scope>NUCLEOTIDE SEQUENCE [LARGE SCALE GENOMIC DNA]</scope>
    <source>
        <strain evidence="2 3">Fp_A8</strain>
    </source>
</reference>
<evidence type="ECO:0000313" key="3">
    <source>
        <dbReference type="Proteomes" id="UP000283569"/>
    </source>
</evidence>
<name>A0A420UAK5_GIBIN</name>
<protein>
    <submittedName>
        <fullName evidence="2">Uncharacterized protein</fullName>
    </submittedName>
</protein>
<dbReference type="AlphaFoldDB" id="A0A420UAK5"/>
<feature type="region of interest" description="Disordered" evidence="1">
    <location>
        <begin position="133"/>
        <end position="155"/>
    </location>
</feature>
<evidence type="ECO:0000313" key="2">
    <source>
        <dbReference type="EMBL" id="RKL50717.1"/>
    </source>
</evidence>
<accession>A0A420UAK5</accession>
<proteinExistence type="predicted"/>
<evidence type="ECO:0000256" key="1">
    <source>
        <dbReference type="SAM" id="MobiDB-lite"/>
    </source>
</evidence>